<proteinExistence type="predicted"/>
<evidence type="ECO:0000256" key="2">
    <source>
        <dbReference type="ARBA" id="ARBA00022833"/>
    </source>
</evidence>
<evidence type="ECO:0000256" key="3">
    <source>
        <dbReference type="ARBA" id="ARBA00023015"/>
    </source>
</evidence>
<dbReference type="GO" id="GO:0005634">
    <property type="term" value="C:nucleus"/>
    <property type="evidence" value="ECO:0007669"/>
    <property type="project" value="TreeGrafter"/>
</dbReference>
<evidence type="ECO:0000256" key="4">
    <source>
        <dbReference type="ARBA" id="ARBA00023125"/>
    </source>
</evidence>
<feature type="domain" description="Zn(2)-C6 fungal-type" evidence="8">
    <location>
        <begin position="59"/>
        <end position="89"/>
    </location>
</feature>
<feature type="compositionally biased region" description="Polar residues" evidence="7">
    <location>
        <begin position="1024"/>
        <end position="1060"/>
    </location>
</feature>
<feature type="region of interest" description="Disordered" evidence="7">
    <location>
        <begin position="1024"/>
        <end position="1080"/>
    </location>
</feature>
<organism evidence="9 10">
    <name type="scientific">Maudiozyma exigua</name>
    <name type="common">Yeast</name>
    <name type="synonym">Kazachstania exigua</name>
    <dbReference type="NCBI Taxonomy" id="34358"/>
    <lineage>
        <taxon>Eukaryota</taxon>
        <taxon>Fungi</taxon>
        <taxon>Dikarya</taxon>
        <taxon>Ascomycota</taxon>
        <taxon>Saccharomycotina</taxon>
        <taxon>Saccharomycetes</taxon>
        <taxon>Saccharomycetales</taxon>
        <taxon>Saccharomycetaceae</taxon>
        <taxon>Maudiozyma</taxon>
    </lineage>
</organism>
<comment type="caution">
    <text evidence="9">The sequence shown here is derived from an EMBL/GenBank/DDBJ whole genome shotgun (WGS) entry which is preliminary data.</text>
</comment>
<dbReference type="GO" id="GO:0008270">
    <property type="term" value="F:zinc ion binding"/>
    <property type="evidence" value="ECO:0007669"/>
    <property type="project" value="InterPro"/>
</dbReference>
<keyword evidence="6" id="KW-0539">Nucleus</keyword>
<evidence type="ECO:0000256" key="7">
    <source>
        <dbReference type="SAM" id="MobiDB-lite"/>
    </source>
</evidence>
<keyword evidence="4" id="KW-0238">DNA-binding</keyword>
<dbReference type="Gene3D" id="4.10.240.10">
    <property type="entry name" value="Zn(2)-C6 fungal-type DNA-binding domain"/>
    <property type="match status" value="1"/>
</dbReference>
<dbReference type="InterPro" id="IPR050675">
    <property type="entry name" value="OAF3"/>
</dbReference>
<dbReference type="GO" id="GO:0000981">
    <property type="term" value="F:DNA-binding transcription factor activity, RNA polymerase II-specific"/>
    <property type="evidence" value="ECO:0007669"/>
    <property type="project" value="InterPro"/>
</dbReference>
<keyword evidence="5" id="KW-0804">Transcription</keyword>
<keyword evidence="1" id="KW-0479">Metal-binding</keyword>
<dbReference type="PROSITE" id="PS50048">
    <property type="entry name" value="ZN2_CY6_FUNGAL_2"/>
    <property type="match status" value="1"/>
</dbReference>
<evidence type="ECO:0000259" key="8">
    <source>
        <dbReference type="PROSITE" id="PS50048"/>
    </source>
</evidence>
<gene>
    <name evidence="9" type="ORF">C6P45_000286</name>
</gene>
<dbReference type="AlphaFoldDB" id="A0A9P6W8X6"/>
<evidence type="ECO:0000256" key="5">
    <source>
        <dbReference type="ARBA" id="ARBA00023163"/>
    </source>
</evidence>
<dbReference type="InterPro" id="IPR036864">
    <property type="entry name" value="Zn2-C6_fun-type_DNA-bd_sf"/>
</dbReference>
<dbReference type="GO" id="GO:0000978">
    <property type="term" value="F:RNA polymerase II cis-regulatory region sequence-specific DNA binding"/>
    <property type="evidence" value="ECO:0007669"/>
    <property type="project" value="TreeGrafter"/>
</dbReference>
<name>A0A9P6W8X6_MAUEX</name>
<dbReference type="OrthoDB" id="5069333at2759"/>
<protein>
    <recommendedName>
        <fullName evidence="8">Zn(2)-C6 fungal-type domain-containing protein</fullName>
    </recommendedName>
</protein>
<dbReference type="CDD" id="cd12148">
    <property type="entry name" value="fungal_TF_MHR"/>
    <property type="match status" value="1"/>
</dbReference>
<dbReference type="PANTHER" id="PTHR31069">
    <property type="entry name" value="OLEATE-ACTIVATED TRANSCRIPTION FACTOR 1-RELATED"/>
    <property type="match status" value="1"/>
</dbReference>
<keyword evidence="2" id="KW-0862">Zinc</keyword>
<feature type="region of interest" description="Disordered" evidence="7">
    <location>
        <begin position="129"/>
        <end position="157"/>
    </location>
</feature>
<feature type="compositionally biased region" description="Low complexity" evidence="7">
    <location>
        <begin position="26"/>
        <end position="40"/>
    </location>
</feature>
<dbReference type="SMART" id="SM00066">
    <property type="entry name" value="GAL4"/>
    <property type="match status" value="1"/>
</dbReference>
<evidence type="ECO:0000256" key="1">
    <source>
        <dbReference type="ARBA" id="ARBA00022723"/>
    </source>
</evidence>
<dbReference type="PROSITE" id="PS00463">
    <property type="entry name" value="ZN2_CY6_FUNGAL_1"/>
    <property type="match status" value="1"/>
</dbReference>
<dbReference type="SUPFAM" id="SSF57701">
    <property type="entry name" value="Zn2/Cys6 DNA-binding domain"/>
    <property type="match status" value="1"/>
</dbReference>
<keyword evidence="3" id="KW-0805">Transcription regulation</keyword>
<dbReference type="PRINTS" id="PR00755">
    <property type="entry name" value="AFLATOXINBRP"/>
</dbReference>
<dbReference type="GO" id="GO:0045944">
    <property type="term" value="P:positive regulation of transcription by RNA polymerase II"/>
    <property type="evidence" value="ECO:0007669"/>
    <property type="project" value="TreeGrafter"/>
</dbReference>
<dbReference type="CDD" id="cd00067">
    <property type="entry name" value="GAL4"/>
    <property type="match status" value="1"/>
</dbReference>
<feature type="compositionally biased region" description="Low complexity" evidence="7">
    <location>
        <begin position="1064"/>
        <end position="1074"/>
    </location>
</feature>
<evidence type="ECO:0000313" key="9">
    <source>
        <dbReference type="EMBL" id="KAG0666184.1"/>
    </source>
</evidence>
<reference evidence="9 10" key="1">
    <citation type="submission" date="2020-11" db="EMBL/GenBank/DDBJ databases">
        <title>Kefir isolates.</title>
        <authorList>
            <person name="Marcisauskas S."/>
            <person name="Kim Y."/>
            <person name="Blasche S."/>
        </authorList>
    </citation>
    <scope>NUCLEOTIDE SEQUENCE [LARGE SCALE GENOMIC DNA]</scope>
    <source>
        <strain evidence="9 10">OG2</strain>
    </source>
</reference>
<evidence type="ECO:0000313" key="10">
    <source>
        <dbReference type="Proteomes" id="UP000750334"/>
    </source>
</evidence>
<dbReference type="EMBL" id="PUHR01000106">
    <property type="protein sequence ID" value="KAG0666184.1"/>
    <property type="molecule type" value="Genomic_DNA"/>
</dbReference>
<dbReference type="InterPro" id="IPR001138">
    <property type="entry name" value="Zn2Cys6_DnaBD"/>
</dbReference>
<accession>A0A9P6W8X6</accession>
<dbReference type="PANTHER" id="PTHR31069:SF29">
    <property type="entry name" value="OLEATE-ACTIVATED TRANSCRIPTION FACTOR 1-RELATED"/>
    <property type="match status" value="1"/>
</dbReference>
<sequence>MQSNGNNNVIGMPNQINNSDFQINNNDLIGNNNSNISDSNESQDEDHNGIKKRNRISFVCQTCRKSKTKCDREKPECSRCKKMGIKCIYDVAKQTPPRIPSKDATISRLQKDVNYWKSKAMRLMEEQGIESTDQIDDGTAELESRKRSVSSGDQTTKRSKFSFGKKLNDIQINLYKNHSTMIFSKVMKQDVKPLSENFVIIQDKFVSSLIASVFIHPSRNSMIPALTANANISRAQPSIRSNIVKLKEILMNKYKDPFQRSKINEFTDRILQSANSSRNLKIGMILSMLYNTVGHEYLEDHCLKPGEYSDLLQNFITEFENILPPKEIVDRYKAHFYEYVHPNLPFLDIDMFEEIISEVITRDPNNENKIKLNLGNTHLRYKLENLSILLVIVKLSYISYSFCDVEVKGFPSQYLTNEIINKYPISNDVILLAQRCLASENWCACTNENIITCLLYIWSFFAFSPEEGDFFLEHPTDVISSLIMMLSTSIGLQRDPYDYAQLKDQTLSDKRILNQRRLLWISVVGVCSFESTLKGRHPILSMDLISSFMDIRSPDFSKTYLQRVKDDLDYDFLRKCTNNDERLLKKKVDKILAIHEFTLIRAQFSILLSDLDNLTLSYSNSFSLECIELSREKIENFIEESLPLIDFREIADAANDMNNSDPSKRTLSREGEKIDYIEKLNFFSFKNSNALQTRLMNMLMMLRTSEAIFLHFELKVGEDKEKYFPYYYEYLVKSCMDCLSLIKMFNDFFTEKYKHYLLPSSYYNVRKILQLALPTTIFSTLGIILRVNLACNKLFAKCQEMMNMKGGYASDLYRALNRKLELISGLQKDLEMSIEYIYIFSSENLRFRYFSVFKMFALFDVIVQRMRKGELWQGILKLPNADNLHSKIVKTLRMTLGVELNKKQQLIHELDKRNHVCEIDIDDLVRLCTTVKDIYNLIPRPPSKDLVNQGIAVKNEDDIFQVHDRAQNNNNSSHFEEKGDKKVVPNISQHNPYSNISSFDSLQMLSSAASISNSLNIDPSNFASNKNAEYNNPPDNGLSENNQSNNATHNGNTNIQTAPMNSDGVEGNGNENENTPQPGASLASQFVQSTKGPINGNYEFPGFLGGLDLFDYDFLFGSDIS</sequence>
<feature type="region of interest" description="Disordered" evidence="7">
    <location>
        <begin position="26"/>
        <end position="50"/>
    </location>
</feature>
<keyword evidence="10" id="KW-1185">Reference proteome</keyword>
<dbReference type="Pfam" id="PF00172">
    <property type="entry name" value="Zn_clus"/>
    <property type="match status" value="1"/>
</dbReference>
<dbReference type="Proteomes" id="UP000750334">
    <property type="component" value="Unassembled WGS sequence"/>
</dbReference>
<evidence type="ECO:0000256" key="6">
    <source>
        <dbReference type="ARBA" id="ARBA00023242"/>
    </source>
</evidence>